<name>A0A3A1R4P0_9BACI</name>
<dbReference type="RefSeq" id="WP_119545568.1">
    <property type="nucleotide sequence ID" value="NZ_QXIR01000003.1"/>
</dbReference>
<organism evidence="14 15">
    <name type="scientific">Bacillus salacetis</name>
    <dbReference type="NCBI Taxonomy" id="2315464"/>
    <lineage>
        <taxon>Bacteria</taxon>
        <taxon>Bacillati</taxon>
        <taxon>Bacillota</taxon>
        <taxon>Bacilli</taxon>
        <taxon>Bacillales</taxon>
        <taxon>Bacillaceae</taxon>
        <taxon>Bacillus</taxon>
    </lineage>
</organism>
<keyword evidence="8" id="KW-0862">Zinc</keyword>
<evidence type="ECO:0000259" key="13">
    <source>
        <dbReference type="Pfam" id="PF02163"/>
    </source>
</evidence>
<protein>
    <submittedName>
        <fullName evidence="14">Stage IV sporulation protein FB</fullName>
    </submittedName>
</protein>
<evidence type="ECO:0000256" key="11">
    <source>
        <dbReference type="ARBA" id="ARBA00023136"/>
    </source>
</evidence>
<evidence type="ECO:0000256" key="9">
    <source>
        <dbReference type="ARBA" id="ARBA00022989"/>
    </source>
</evidence>
<reference evidence="14 15" key="1">
    <citation type="submission" date="2018-09" db="EMBL/GenBank/DDBJ databases">
        <title>Bacillus saliacetes sp. nov., isolated from Thai shrimp paste (Ka-pi).</title>
        <authorList>
            <person name="Daroonpunt R."/>
            <person name="Tanasupawat S."/>
            <person name="Yiamsombut S."/>
        </authorList>
    </citation>
    <scope>NUCLEOTIDE SEQUENCE [LARGE SCALE GENOMIC DNA]</scope>
    <source>
        <strain evidence="14 15">SKP7-4</strain>
    </source>
</reference>
<keyword evidence="5 12" id="KW-0812">Transmembrane</keyword>
<dbReference type="InterPro" id="IPR008915">
    <property type="entry name" value="Peptidase_M50"/>
</dbReference>
<dbReference type="OrthoDB" id="166377at2"/>
<evidence type="ECO:0000256" key="12">
    <source>
        <dbReference type="SAM" id="Phobius"/>
    </source>
</evidence>
<comment type="cofactor">
    <cofactor evidence="1">
        <name>Zn(2+)</name>
        <dbReference type="ChEBI" id="CHEBI:29105"/>
    </cofactor>
</comment>
<dbReference type="PANTHER" id="PTHR39188">
    <property type="entry name" value="MEMBRANE-ASSOCIATED ZINC METALLOPROTEASE M50B"/>
    <property type="match status" value="1"/>
</dbReference>
<dbReference type="GO" id="GO:0006508">
    <property type="term" value="P:proteolysis"/>
    <property type="evidence" value="ECO:0007669"/>
    <property type="project" value="UniProtKB-KW"/>
</dbReference>
<feature type="domain" description="Peptidase M50" evidence="13">
    <location>
        <begin position="111"/>
        <end position="147"/>
    </location>
</feature>
<dbReference type="Proteomes" id="UP000265801">
    <property type="component" value="Unassembled WGS sequence"/>
</dbReference>
<evidence type="ECO:0000313" key="15">
    <source>
        <dbReference type="Proteomes" id="UP000265801"/>
    </source>
</evidence>
<feature type="transmembrane region" description="Helical" evidence="12">
    <location>
        <begin position="155"/>
        <end position="176"/>
    </location>
</feature>
<evidence type="ECO:0000256" key="5">
    <source>
        <dbReference type="ARBA" id="ARBA00022692"/>
    </source>
</evidence>
<keyword evidence="10" id="KW-0482">Metalloprotease</keyword>
<feature type="transmembrane region" description="Helical" evidence="12">
    <location>
        <begin position="182"/>
        <end position="199"/>
    </location>
</feature>
<evidence type="ECO:0000256" key="3">
    <source>
        <dbReference type="ARBA" id="ARBA00007931"/>
    </source>
</evidence>
<dbReference type="GO" id="GO:0008237">
    <property type="term" value="F:metallopeptidase activity"/>
    <property type="evidence" value="ECO:0007669"/>
    <property type="project" value="UniProtKB-KW"/>
</dbReference>
<dbReference type="PANTHER" id="PTHR39188:SF3">
    <property type="entry name" value="STAGE IV SPORULATION PROTEIN FB"/>
    <property type="match status" value="1"/>
</dbReference>
<evidence type="ECO:0000256" key="7">
    <source>
        <dbReference type="ARBA" id="ARBA00022801"/>
    </source>
</evidence>
<dbReference type="EMBL" id="QXIR01000003">
    <property type="protein sequence ID" value="RIW37688.1"/>
    <property type="molecule type" value="Genomic_DNA"/>
</dbReference>
<keyword evidence="4" id="KW-0645">Protease</keyword>
<keyword evidence="7" id="KW-0378">Hydrolase</keyword>
<evidence type="ECO:0000256" key="1">
    <source>
        <dbReference type="ARBA" id="ARBA00001947"/>
    </source>
</evidence>
<dbReference type="GO" id="GO:0046872">
    <property type="term" value="F:metal ion binding"/>
    <property type="evidence" value="ECO:0007669"/>
    <property type="project" value="UniProtKB-KW"/>
</dbReference>
<comment type="similarity">
    <text evidence="3">Belongs to the peptidase M50B family.</text>
</comment>
<keyword evidence="9 12" id="KW-1133">Transmembrane helix</keyword>
<feature type="transmembrane region" description="Helical" evidence="12">
    <location>
        <begin position="117"/>
        <end position="134"/>
    </location>
</feature>
<comment type="caution">
    <text evidence="14">The sequence shown here is derived from an EMBL/GenBank/DDBJ whole genome shotgun (WGS) entry which is preliminary data.</text>
</comment>
<dbReference type="CDD" id="cd06161">
    <property type="entry name" value="S2P-M50_SpoIVFB"/>
    <property type="match status" value="1"/>
</dbReference>
<gene>
    <name evidence="14" type="ORF">D3H55_03715</name>
</gene>
<accession>A0A3A1R4P0</accession>
<dbReference type="Pfam" id="PF02163">
    <property type="entry name" value="Peptidase_M50"/>
    <property type="match status" value="2"/>
</dbReference>
<evidence type="ECO:0000256" key="10">
    <source>
        <dbReference type="ARBA" id="ARBA00023049"/>
    </source>
</evidence>
<keyword evidence="6" id="KW-0479">Metal-binding</keyword>
<feature type="transmembrane region" description="Helical" evidence="12">
    <location>
        <begin position="16"/>
        <end position="42"/>
    </location>
</feature>
<dbReference type="GO" id="GO:0016020">
    <property type="term" value="C:membrane"/>
    <property type="evidence" value="ECO:0007669"/>
    <property type="project" value="UniProtKB-SubCell"/>
</dbReference>
<sequence>MSEFIKLLKKIHIHPLLWAAAGLAILTAHFTELIMLFIIIFIHELGHGVTAHVFSWRIKRISLLPFGGVAEMDEHGNRPLKEELLVVAGGPLQHLWLMGGAKLLHAAGIFSLHHFELFIQLNLMVLLFNLLPIWPLDGGKLLSILLGYKLRFIAAYQWTLILSLAALLLFHAVVLLTVPFHLNLWIILSFLYFSLWTEWKQRKFTFMRFLLERYYGKGGSVRELKPLEINGDETIYSILERFHRGFKHPVIVYVDGKEAGKLDENEVLHAYFTEKMTTAKSHDLLYLY</sequence>
<feature type="domain" description="Peptidase M50" evidence="13">
    <location>
        <begin position="33"/>
        <end position="97"/>
    </location>
</feature>
<dbReference type="AlphaFoldDB" id="A0A3A1R4P0"/>
<evidence type="ECO:0000313" key="14">
    <source>
        <dbReference type="EMBL" id="RIW37688.1"/>
    </source>
</evidence>
<proteinExistence type="inferred from homology"/>
<comment type="subcellular location">
    <subcellularLocation>
        <location evidence="2">Membrane</location>
        <topology evidence="2">Multi-pass membrane protein</topology>
    </subcellularLocation>
</comment>
<evidence type="ECO:0000256" key="4">
    <source>
        <dbReference type="ARBA" id="ARBA00022670"/>
    </source>
</evidence>
<keyword evidence="15" id="KW-1185">Reference proteome</keyword>
<evidence type="ECO:0000256" key="8">
    <source>
        <dbReference type="ARBA" id="ARBA00022833"/>
    </source>
</evidence>
<evidence type="ECO:0000256" key="2">
    <source>
        <dbReference type="ARBA" id="ARBA00004141"/>
    </source>
</evidence>
<evidence type="ECO:0000256" key="6">
    <source>
        <dbReference type="ARBA" id="ARBA00022723"/>
    </source>
</evidence>
<keyword evidence="11 12" id="KW-0472">Membrane</keyword>